<evidence type="ECO:0000313" key="3">
    <source>
        <dbReference type="EMBL" id="QDZ25475.1"/>
    </source>
</evidence>
<dbReference type="OrthoDB" id="307099at2759"/>
<organism evidence="3 4">
    <name type="scientific">Chloropicon primus</name>
    <dbReference type="NCBI Taxonomy" id="1764295"/>
    <lineage>
        <taxon>Eukaryota</taxon>
        <taxon>Viridiplantae</taxon>
        <taxon>Chlorophyta</taxon>
        <taxon>Chloropicophyceae</taxon>
        <taxon>Chloropicales</taxon>
        <taxon>Chloropicaceae</taxon>
        <taxon>Chloropicon</taxon>
    </lineage>
</organism>
<feature type="coiled-coil region" evidence="1">
    <location>
        <begin position="156"/>
        <end position="241"/>
    </location>
</feature>
<evidence type="ECO:0000313" key="4">
    <source>
        <dbReference type="Proteomes" id="UP000316726"/>
    </source>
</evidence>
<dbReference type="Proteomes" id="UP000316726">
    <property type="component" value="Chromosome 17"/>
</dbReference>
<sequence length="258" mass="29764">MTPPSYSSTYEEVDREPHRQRILALSQRLETLQANLELDSQKRTEALEVKLLHAEERIVEVGQQETAVSRDVQTEVYGIEKLIGEEREEREALLSRYLGGIKTLQQNLAHELKEVTISRKESEAYVSKVLDEATGSLRAEFVKEMGLLDEARRDMATVAEKDLPLLQEKLNRLKSERDGMEARVARKRQDVTNRLKTAILEEKHLREELEEAILRMLSDIAEHLQKELEGEKKERDTTEESLISVLEQTCEKLQVSQT</sequence>
<dbReference type="AlphaFoldDB" id="A0A5B8N0N8"/>
<keyword evidence="1" id="KW-0175">Coiled coil</keyword>
<evidence type="ECO:0000256" key="1">
    <source>
        <dbReference type="SAM" id="Coils"/>
    </source>
</evidence>
<dbReference type="InterPro" id="IPR038835">
    <property type="entry name" value="Giardin_beta-like"/>
</dbReference>
<name>A0A5B8N0N8_9CHLO</name>
<dbReference type="EMBL" id="CP031050">
    <property type="protein sequence ID" value="QDZ25475.1"/>
    <property type="molecule type" value="Genomic_DNA"/>
</dbReference>
<proteinExistence type="predicted"/>
<keyword evidence="4" id="KW-1185">Reference proteome</keyword>
<dbReference type="PANTHER" id="PTHR37027">
    <property type="entry name" value="KDE4"/>
    <property type="match status" value="1"/>
</dbReference>
<accession>A0A5B8N0N8</accession>
<dbReference type="EMBL" id="HBHL01007981">
    <property type="protein sequence ID" value="CAD9716365.1"/>
    <property type="molecule type" value="Transcribed_RNA"/>
</dbReference>
<reference evidence="2" key="2">
    <citation type="submission" date="2021-01" db="EMBL/GenBank/DDBJ databases">
        <authorList>
            <person name="Corre E."/>
            <person name="Pelletier E."/>
            <person name="Niang G."/>
            <person name="Scheremetjew M."/>
            <person name="Finn R."/>
            <person name="Kale V."/>
            <person name="Holt S."/>
            <person name="Cochrane G."/>
            <person name="Meng A."/>
            <person name="Brown T."/>
            <person name="Cohen L."/>
        </authorList>
    </citation>
    <scope>NUCLEOTIDE SEQUENCE</scope>
    <source>
        <strain evidence="2">CCMP1205</strain>
    </source>
</reference>
<dbReference type="PANTHER" id="PTHR37027:SF2">
    <property type="entry name" value="CHROMOSOME UNDETERMINED SCAFFOLD_148, WHOLE GENOME SHOTGUN SEQUENCE"/>
    <property type="match status" value="1"/>
</dbReference>
<gene>
    <name evidence="3" type="ORF">A3770_17p79930</name>
    <name evidence="2" type="ORF">CPRI1469_LOCUS5221</name>
</gene>
<protein>
    <submittedName>
        <fullName evidence="3">Uncharacterized protein</fullName>
    </submittedName>
</protein>
<reference evidence="3 4" key="1">
    <citation type="submission" date="2018-07" db="EMBL/GenBank/DDBJ databases">
        <title>The complete nuclear genome of the prasinophyte Chloropicon primus (CCMP1205).</title>
        <authorList>
            <person name="Pombert J.-F."/>
            <person name="Otis C."/>
            <person name="Turmel M."/>
            <person name="Lemieux C."/>
        </authorList>
    </citation>
    <scope>NUCLEOTIDE SEQUENCE [LARGE SCALE GENOMIC DNA]</scope>
    <source>
        <strain evidence="3 4">CCMP1205</strain>
    </source>
</reference>
<evidence type="ECO:0000313" key="2">
    <source>
        <dbReference type="EMBL" id="CAD9716365.1"/>
    </source>
</evidence>